<evidence type="ECO:0000256" key="6">
    <source>
        <dbReference type="ARBA" id="ARBA00037262"/>
    </source>
</evidence>
<feature type="zinc finger region" description="C3H1-type" evidence="9">
    <location>
        <begin position="1"/>
        <end position="25"/>
    </location>
</feature>
<evidence type="ECO:0000259" key="10">
    <source>
        <dbReference type="PROSITE" id="PS50103"/>
    </source>
</evidence>
<evidence type="ECO:0000256" key="9">
    <source>
        <dbReference type="PROSITE-ProRule" id="PRU00723"/>
    </source>
</evidence>
<dbReference type="GO" id="GO:0008270">
    <property type="term" value="F:zinc ion binding"/>
    <property type="evidence" value="ECO:0007669"/>
    <property type="project" value="UniProtKB-KW"/>
</dbReference>
<dbReference type="EMBL" id="CAJQZP010000191">
    <property type="protein sequence ID" value="CAG4944630.1"/>
    <property type="molecule type" value="Genomic_DNA"/>
</dbReference>
<keyword evidence="3 9" id="KW-0863">Zinc-finger</keyword>
<evidence type="ECO:0000256" key="5">
    <source>
        <dbReference type="ARBA" id="ARBA00023242"/>
    </source>
</evidence>
<dbReference type="PROSITE" id="PS50103">
    <property type="entry name" value="ZF_C3H1"/>
    <property type="match status" value="1"/>
</dbReference>
<evidence type="ECO:0000256" key="3">
    <source>
        <dbReference type="ARBA" id="ARBA00022771"/>
    </source>
</evidence>
<dbReference type="SMART" id="SM00356">
    <property type="entry name" value="ZnF_C3H1"/>
    <property type="match status" value="1"/>
</dbReference>
<keyword evidence="12" id="KW-1185">Reference proteome</keyword>
<dbReference type="OrthoDB" id="20729at2759"/>
<organism evidence="11 12">
    <name type="scientific">Parnassius apollo</name>
    <name type="common">Apollo butterfly</name>
    <name type="synonym">Papilio apollo</name>
    <dbReference type="NCBI Taxonomy" id="110799"/>
    <lineage>
        <taxon>Eukaryota</taxon>
        <taxon>Metazoa</taxon>
        <taxon>Ecdysozoa</taxon>
        <taxon>Arthropoda</taxon>
        <taxon>Hexapoda</taxon>
        <taxon>Insecta</taxon>
        <taxon>Pterygota</taxon>
        <taxon>Neoptera</taxon>
        <taxon>Endopterygota</taxon>
        <taxon>Lepidoptera</taxon>
        <taxon>Glossata</taxon>
        <taxon>Ditrysia</taxon>
        <taxon>Papilionoidea</taxon>
        <taxon>Papilionidae</taxon>
        <taxon>Parnassiinae</taxon>
        <taxon>Parnassini</taxon>
        <taxon>Parnassius</taxon>
        <taxon>Parnassius</taxon>
    </lineage>
</organism>
<evidence type="ECO:0000256" key="7">
    <source>
        <dbReference type="ARBA" id="ARBA00039886"/>
    </source>
</evidence>
<comment type="function">
    <text evidence="6">Required for the export of mRNAs containing poly(A) tails from the nucleus into the cytoplasm.</text>
</comment>
<proteinExistence type="predicted"/>
<comment type="subcellular location">
    <subcellularLocation>
        <location evidence="1">Nucleus membrane</location>
        <topology evidence="1">Peripheral membrane protein</topology>
        <orientation evidence="1">Cytoplasmic side</orientation>
    </subcellularLocation>
</comment>
<sequence length="368" mass="40479">MVVCKFFQQGSCRYGQNCRFEHIYGSKYSYHANPSVQTQQAQTASIGTDEQLVNQVQSDILAALKGGQWILSSYAPFKEKPGYPGLSDLSPEEARLFIYEARANNTVDQAVAYMDNLLKETKYKYEQLLQPTANTIKILRSLFKGEVVSPQTAAQTSAFGTKNSAASSIFRNALNSAPVLQNANTSVFNQNANPSVFGGPPQDVAAKSIFAQANQATFGQQTTSPSFFQTSPNETTPKSLFAQENQKLFGTNQTMSNNPASIFASATQSIFGKPSDSFRQSNTPFQSQPQSNIFQKQDQPKADIFQKAESQNIFGTANNIFEQKSNTGDDNVYSKLEELSQDDLEAFKSNDFTLGFVPEIPPPQSLCI</sequence>
<name>A0A8S3W748_PARAO</name>
<accession>A0A8S3W748</accession>
<dbReference type="PANTHER" id="PTHR46527:SF1">
    <property type="entry name" value="NUCLEOPORIN NUP42"/>
    <property type="match status" value="1"/>
</dbReference>
<dbReference type="AlphaFoldDB" id="A0A8S3W748"/>
<keyword evidence="5" id="KW-0539">Nucleus</keyword>
<feature type="domain" description="C3H1-type" evidence="10">
    <location>
        <begin position="1"/>
        <end position="25"/>
    </location>
</feature>
<gene>
    <name evidence="11" type="ORF">PAPOLLO_LOCUS2905</name>
</gene>
<keyword evidence="2 9" id="KW-0479">Metal-binding</keyword>
<protein>
    <recommendedName>
        <fullName evidence="7">Nucleoporin NUP42</fullName>
    </recommendedName>
    <alternativeName>
        <fullName evidence="8">Nucleoporin-like protein 2</fullName>
    </alternativeName>
</protein>
<keyword evidence="4 9" id="KW-0862">Zinc</keyword>
<evidence type="ECO:0000313" key="11">
    <source>
        <dbReference type="EMBL" id="CAG4944630.1"/>
    </source>
</evidence>
<dbReference type="InterPro" id="IPR000571">
    <property type="entry name" value="Znf_CCCH"/>
</dbReference>
<dbReference type="Pfam" id="PF18044">
    <property type="entry name" value="zf-CCCH_4"/>
    <property type="match status" value="1"/>
</dbReference>
<evidence type="ECO:0000313" key="12">
    <source>
        <dbReference type="Proteomes" id="UP000691718"/>
    </source>
</evidence>
<evidence type="ECO:0000256" key="1">
    <source>
        <dbReference type="ARBA" id="ARBA00004335"/>
    </source>
</evidence>
<evidence type="ECO:0000256" key="2">
    <source>
        <dbReference type="ARBA" id="ARBA00022723"/>
    </source>
</evidence>
<reference evidence="11" key="1">
    <citation type="submission" date="2021-04" db="EMBL/GenBank/DDBJ databases">
        <authorList>
            <person name="Tunstrom K."/>
        </authorList>
    </citation>
    <scope>NUCLEOTIDE SEQUENCE</scope>
</reference>
<dbReference type="PANTHER" id="PTHR46527">
    <property type="entry name" value="NUCLEOPORIN-LIKE PROTEIN 2"/>
    <property type="match status" value="1"/>
</dbReference>
<dbReference type="GO" id="GO:0031965">
    <property type="term" value="C:nuclear membrane"/>
    <property type="evidence" value="ECO:0007669"/>
    <property type="project" value="UniProtKB-SubCell"/>
</dbReference>
<evidence type="ECO:0000256" key="4">
    <source>
        <dbReference type="ARBA" id="ARBA00022833"/>
    </source>
</evidence>
<dbReference type="InterPro" id="IPR041367">
    <property type="entry name" value="Znf-CCCH_4"/>
</dbReference>
<dbReference type="InterPro" id="IPR051767">
    <property type="entry name" value="Nucleoporin_NUP42"/>
</dbReference>
<dbReference type="Proteomes" id="UP000691718">
    <property type="component" value="Unassembled WGS sequence"/>
</dbReference>
<comment type="caution">
    <text evidence="11">The sequence shown here is derived from an EMBL/GenBank/DDBJ whole genome shotgun (WGS) entry which is preliminary data.</text>
</comment>
<evidence type="ECO:0000256" key="8">
    <source>
        <dbReference type="ARBA" id="ARBA00042384"/>
    </source>
</evidence>